<dbReference type="AlphaFoldDB" id="A0A0F9E041"/>
<comment type="caution">
    <text evidence="1">The sequence shown here is derived from an EMBL/GenBank/DDBJ whole genome shotgun (WGS) entry which is preliminary data.</text>
</comment>
<gene>
    <name evidence="1" type="ORF">LCGC14_2215060</name>
</gene>
<name>A0A0F9E041_9ZZZZ</name>
<evidence type="ECO:0000313" key="1">
    <source>
        <dbReference type="EMBL" id="KKL59466.1"/>
    </source>
</evidence>
<protein>
    <submittedName>
        <fullName evidence="1">Uncharacterized protein</fullName>
    </submittedName>
</protein>
<proteinExistence type="predicted"/>
<reference evidence="1" key="1">
    <citation type="journal article" date="2015" name="Nature">
        <title>Complex archaea that bridge the gap between prokaryotes and eukaryotes.</title>
        <authorList>
            <person name="Spang A."/>
            <person name="Saw J.H."/>
            <person name="Jorgensen S.L."/>
            <person name="Zaremba-Niedzwiedzka K."/>
            <person name="Martijn J."/>
            <person name="Lind A.E."/>
            <person name="van Eijk R."/>
            <person name="Schleper C."/>
            <person name="Guy L."/>
            <person name="Ettema T.J."/>
        </authorList>
    </citation>
    <scope>NUCLEOTIDE SEQUENCE</scope>
</reference>
<dbReference type="EMBL" id="LAZR01029476">
    <property type="protein sequence ID" value="KKL59466.1"/>
    <property type="molecule type" value="Genomic_DNA"/>
</dbReference>
<sequence>MARHQWRDAQGRIRFTYFDAKEDLPNPAAFDTPGVVTIPKGYGEVSGKLVIPSMFNPAPWKIIQPVNDVPLPDGFEDIFGPKPNSNNFHGNGYPQNFQKAKTIWGNDLRTYVGPGMPTDADKYPIEAAEARVADLGLGSPAYYENSGYPGVDGTTVRFHVRFPDSQDPSFQYSFKGFMQYPDVMVVKYWLLLTRAGVLIDPKLLKKVPIVPPALFQAQGLIRKAQADMDAAIKEAALKIEGVTVG</sequence>
<organism evidence="1">
    <name type="scientific">marine sediment metagenome</name>
    <dbReference type="NCBI Taxonomy" id="412755"/>
    <lineage>
        <taxon>unclassified sequences</taxon>
        <taxon>metagenomes</taxon>
        <taxon>ecological metagenomes</taxon>
    </lineage>
</organism>
<accession>A0A0F9E041</accession>